<reference evidence="1" key="1">
    <citation type="submission" date="2018-02" db="EMBL/GenBank/DDBJ databases">
        <title>Rhizophora mucronata_Transcriptome.</title>
        <authorList>
            <person name="Meera S.P."/>
            <person name="Sreeshan A."/>
            <person name="Augustine A."/>
        </authorList>
    </citation>
    <scope>NUCLEOTIDE SEQUENCE</scope>
    <source>
        <tissue evidence="1">Leaf</tissue>
    </source>
</reference>
<protein>
    <submittedName>
        <fullName evidence="1">Aldo-keto reductase-like isoform X1</fullName>
    </submittedName>
</protein>
<name>A0A2P2MGG7_RHIMU</name>
<dbReference type="AlphaFoldDB" id="A0A2P2MGG7"/>
<proteinExistence type="predicted"/>
<evidence type="ECO:0000313" key="1">
    <source>
        <dbReference type="EMBL" id="MBX29326.1"/>
    </source>
</evidence>
<accession>A0A2P2MGG7</accession>
<dbReference type="EMBL" id="GGEC01048842">
    <property type="protein sequence ID" value="MBX29326.1"/>
    <property type="molecule type" value="Transcribed_RNA"/>
</dbReference>
<sequence length="113" mass="13211">MQRFAYIYHSTKSPLTKMHLAPKQFCFEGAGPSYFSNVVTFNSLAPPLLTKMWKPFLFFFHKRFIAKSNVSDLQPNIWLLTIILVTHRLSPKYNNSPCKRQQLNEENQAVTPY</sequence>
<organism evidence="1">
    <name type="scientific">Rhizophora mucronata</name>
    <name type="common">Asiatic mangrove</name>
    <dbReference type="NCBI Taxonomy" id="61149"/>
    <lineage>
        <taxon>Eukaryota</taxon>
        <taxon>Viridiplantae</taxon>
        <taxon>Streptophyta</taxon>
        <taxon>Embryophyta</taxon>
        <taxon>Tracheophyta</taxon>
        <taxon>Spermatophyta</taxon>
        <taxon>Magnoliopsida</taxon>
        <taxon>eudicotyledons</taxon>
        <taxon>Gunneridae</taxon>
        <taxon>Pentapetalae</taxon>
        <taxon>rosids</taxon>
        <taxon>fabids</taxon>
        <taxon>Malpighiales</taxon>
        <taxon>Rhizophoraceae</taxon>
        <taxon>Rhizophora</taxon>
    </lineage>
</organism>